<sequence>MSDTIGIREQIHGLRGSMKPALQAIADAILADPDAARSKSIKALAAACGTSEASISRFVRGIGLASYRDFQLRMAQEGGASAPSRGQAPDEGHIYENIGRQDNAQTILTKVVHRTADLARACLTTLDAEALDEAARMIRQADVVYIFAAGSSALAAENALLRFARIGKPAIFHRDRNNQLLIASSLRPGSLALGLSDSGRTQQTVASLTAARQAGARTIAMTAFPESPLARQGEVTLVTPAGYMPAGEEPLYESMVSKFGQLLAIDALYSLVAVQDFDDAAALVRKGDPIIQQSRSARRQNDQD</sequence>
<dbReference type="AlphaFoldDB" id="A0A2T4JSV1"/>
<dbReference type="InterPro" id="IPR000281">
    <property type="entry name" value="HTH_RpiR"/>
</dbReference>
<feature type="domain" description="HTH rpiR-type" evidence="4">
    <location>
        <begin position="5"/>
        <end position="81"/>
    </location>
</feature>
<dbReference type="InterPro" id="IPR009057">
    <property type="entry name" value="Homeodomain-like_sf"/>
</dbReference>
<evidence type="ECO:0000256" key="1">
    <source>
        <dbReference type="ARBA" id="ARBA00023015"/>
    </source>
</evidence>
<dbReference type="InterPro" id="IPR001347">
    <property type="entry name" value="SIS_dom"/>
</dbReference>
<organism evidence="6 7">
    <name type="scientific">Cereibacter changlensis JA139</name>
    <dbReference type="NCBI Taxonomy" id="1188249"/>
    <lineage>
        <taxon>Bacteria</taxon>
        <taxon>Pseudomonadati</taxon>
        <taxon>Pseudomonadota</taxon>
        <taxon>Alphaproteobacteria</taxon>
        <taxon>Rhodobacterales</taxon>
        <taxon>Paracoccaceae</taxon>
        <taxon>Cereibacter</taxon>
    </lineage>
</organism>
<dbReference type="GO" id="GO:0003677">
    <property type="term" value="F:DNA binding"/>
    <property type="evidence" value="ECO:0007669"/>
    <property type="project" value="UniProtKB-KW"/>
</dbReference>
<evidence type="ECO:0000259" key="5">
    <source>
        <dbReference type="PROSITE" id="PS51464"/>
    </source>
</evidence>
<accession>A0A2T4JSV1</accession>
<dbReference type="RefSeq" id="WP_107664623.1">
    <property type="nucleotide sequence ID" value="NZ_PZKG01000071.1"/>
</dbReference>
<dbReference type="InterPro" id="IPR047640">
    <property type="entry name" value="RpiR-like"/>
</dbReference>
<dbReference type="OrthoDB" id="8582409at2"/>
<dbReference type="Gene3D" id="1.10.10.10">
    <property type="entry name" value="Winged helix-like DNA-binding domain superfamily/Winged helix DNA-binding domain"/>
    <property type="match status" value="1"/>
</dbReference>
<keyword evidence="1" id="KW-0805">Transcription regulation</keyword>
<evidence type="ECO:0000256" key="3">
    <source>
        <dbReference type="ARBA" id="ARBA00023163"/>
    </source>
</evidence>
<evidence type="ECO:0000256" key="2">
    <source>
        <dbReference type="ARBA" id="ARBA00023125"/>
    </source>
</evidence>
<keyword evidence="2" id="KW-0238">DNA-binding</keyword>
<feature type="domain" description="SIS" evidence="5">
    <location>
        <begin position="134"/>
        <end position="278"/>
    </location>
</feature>
<dbReference type="Pfam" id="PF01380">
    <property type="entry name" value="SIS"/>
    <property type="match status" value="1"/>
</dbReference>
<dbReference type="PROSITE" id="PS51464">
    <property type="entry name" value="SIS"/>
    <property type="match status" value="1"/>
</dbReference>
<reference evidence="6 7" key="1">
    <citation type="submission" date="2018-03" db="EMBL/GenBank/DDBJ databases">
        <title>Cereibacter changlensis.</title>
        <authorList>
            <person name="Meyer T.E."/>
            <person name="Miller S."/>
            <person name="Lodha T."/>
            <person name="Gandham S."/>
            <person name="Chintalapati S."/>
            <person name="Chintalapati V.R."/>
        </authorList>
    </citation>
    <scope>NUCLEOTIDE SEQUENCE [LARGE SCALE GENOMIC DNA]</scope>
    <source>
        <strain evidence="6 7">JA139</strain>
    </source>
</reference>
<dbReference type="Gene3D" id="3.40.50.10490">
    <property type="entry name" value="Glucose-6-phosphate isomerase like protein, domain 1"/>
    <property type="match status" value="1"/>
</dbReference>
<dbReference type="CDD" id="cd05013">
    <property type="entry name" value="SIS_RpiR"/>
    <property type="match status" value="1"/>
</dbReference>
<name>A0A2T4JSV1_9RHOB</name>
<protein>
    <submittedName>
        <fullName evidence="6">MurR/RpiR family transcriptional regulator</fullName>
    </submittedName>
</protein>
<proteinExistence type="predicted"/>
<dbReference type="SUPFAM" id="SSF46689">
    <property type="entry name" value="Homeodomain-like"/>
    <property type="match status" value="1"/>
</dbReference>
<dbReference type="GO" id="GO:1901135">
    <property type="term" value="P:carbohydrate derivative metabolic process"/>
    <property type="evidence" value="ECO:0007669"/>
    <property type="project" value="InterPro"/>
</dbReference>
<dbReference type="GO" id="GO:0097367">
    <property type="term" value="F:carbohydrate derivative binding"/>
    <property type="evidence" value="ECO:0007669"/>
    <property type="project" value="InterPro"/>
</dbReference>
<dbReference type="InterPro" id="IPR036388">
    <property type="entry name" value="WH-like_DNA-bd_sf"/>
</dbReference>
<gene>
    <name evidence="6" type="ORF">C5F48_14540</name>
</gene>
<dbReference type="SUPFAM" id="SSF53697">
    <property type="entry name" value="SIS domain"/>
    <property type="match status" value="1"/>
</dbReference>
<dbReference type="PANTHER" id="PTHR30514:SF1">
    <property type="entry name" value="HTH-TYPE TRANSCRIPTIONAL REGULATOR HEXR-RELATED"/>
    <property type="match status" value="1"/>
</dbReference>
<keyword evidence="7" id="KW-1185">Reference proteome</keyword>
<dbReference type="InterPro" id="IPR035472">
    <property type="entry name" value="RpiR-like_SIS"/>
</dbReference>
<keyword evidence="3" id="KW-0804">Transcription</keyword>
<dbReference type="PANTHER" id="PTHR30514">
    <property type="entry name" value="GLUCOKINASE"/>
    <property type="match status" value="1"/>
</dbReference>
<dbReference type="Proteomes" id="UP000241010">
    <property type="component" value="Unassembled WGS sequence"/>
</dbReference>
<evidence type="ECO:0000313" key="6">
    <source>
        <dbReference type="EMBL" id="PTE20990.1"/>
    </source>
</evidence>
<comment type="caution">
    <text evidence="6">The sequence shown here is derived from an EMBL/GenBank/DDBJ whole genome shotgun (WGS) entry which is preliminary data.</text>
</comment>
<dbReference type="EMBL" id="PZKG01000071">
    <property type="protein sequence ID" value="PTE20990.1"/>
    <property type="molecule type" value="Genomic_DNA"/>
</dbReference>
<evidence type="ECO:0000259" key="4">
    <source>
        <dbReference type="PROSITE" id="PS51071"/>
    </source>
</evidence>
<dbReference type="InterPro" id="IPR046348">
    <property type="entry name" value="SIS_dom_sf"/>
</dbReference>
<evidence type="ECO:0000313" key="7">
    <source>
        <dbReference type="Proteomes" id="UP000241010"/>
    </source>
</evidence>
<dbReference type="Pfam" id="PF01418">
    <property type="entry name" value="HTH_6"/>
    <property type="match status" value="1"/>
</dbReference>
<dbReference type="PROSITE" id="PS51071">
    <property type="entry name" value="HTH_RPIR"/>
    <property type="match status" value="1"/>
</dbReference>
<dbReference type="GO" id="GO:0003700">
    <property type="term" value="F:DNA-binding transcription factor activity"/>
    <property type="evidence" value="ECO:0007669"/>
    <property type="project" value="InterPro"/>
</dbReference>